<sequence>MTTTKSEPERSEVCQVAAVPETSSKVCTLLHKQLHAANCPPPGSLTLVEAGAASQLRTTSPPQHSLPAAPTGTTIESHHPLRQNDDDRRQLQLVHSQTPHVLGYDPEFALLAGITHPSSGCYFSATDHHPSSISTTTTATTIPAVSDSNNNSSAANRNNNNNNGDATFQLVASTRTAARGRAQSTDLGDSGNMVLQSYDVALNGSDNVSPYAADYAPTSSLLAAASAAAAAATTLTTTSTCPYLQFSSLRCAATYRTNCQFLCTPRSLSGCYGSGERNGTEVQQVCIDCWGSNVSAREEIAMRAIIGGDEILTRKRKQGSLKRRTNERVDKFDRSINGFDAIETPID</sequence>
<evidence type="ECO:0000256" key="1">
    <source>
        <dbReference type="SAM" id="MobiDB-lite"/>
    </source>
</evidence>
<evidence type="ECO:0000313" key="2">
    <source>
        <dbReference type="EnsemblMetazoa" id="AATE014144-PA.1"/>
    </source>
</evidence>
<feature type="compositionally biased region" description="Low complexity" evidence="1">
    <location>
        <begin position="134"/>
        <end position="163"/>
    </location>
</feature>
<dbReference type="EnsemblMetazoa" id="AATE014144-RA">
    <property type="protein sequence ID" value="AATE014144-PA.1"/>
    <property type="gene ID" value="AATE014144"/>
</dbReference>
<organism evidence="2">
    <name type="scientific">Anopheles atroparvus</name>
    <name type="common">European mosquito</name>
    <dbReference type="NCBI Taxonomy" id="41427"/>
    <lineage>
        <taxon>Eukaryota</taxon>
        <taxon>Metazoa</taxon>
        <taxon>Ecdysozoa</taxon>
        <taxon>Arthropoda</taxon>
        <taxon>Hexapoda</taxon>
        <taxon>Insecta</taxon>
        <taxon>Pterygota</taxon>
        <taxon>Neoptera</taxon>
        <taxon>Endopterygota</taxon>
        <taxon>Diptera</taxon>
        <taxon>Nematocera</taxon>
        <taxon>Culicoidea</taxon>
        <taxon>Culicidae</taxon>
        <taxon>Anophelinae</taxon>
        <taxon>Anopheles</taxon>
    </lineage>
</organism>
<dbReference type="VEuPathDB" id="VectorBase:AATE014144"/>
<feature type="region of interest" description="Disordered" evidence="1">
    <location>
        <begin position="55"/>
        <end position="81"/>
    </location>
</feature>
<reference evidence="2" key="1">
    <citation type="submission" date="2022-08" db="UniProtKB">
        <authorList>
            <consortium name="EnsemblMetazoa"/>
        </authorList>
    </citation>
    <scope>IDENTIFICATION</scope>
    <source>
        <strain evidence="2">EBRO</strain>
    </source>
</reference>
<proteinExistence type="predicted"/>
<name>A0A182J9Z2_ANOAO</name>
<protein>
    <submittedName>
        <fullName evidence="2">Uncharacterized protein</fullName>
    </submittedName>
</protein>
<dbReference type="AlphaFoldDB" id="A0A182J9Z2"/>
<feature type="region of interest" description="Disordered" evidence="1">
    <location>
        <begin position="134"/>
        <end position="166"/>
    </location>
</feature>
<accession>A0A182J9Z2</accession>